<sequence length="214" mass="23547">MDTADTLILQEVLFDASYSFRVHNVKLGTLEVIHDLPQMFLAHYDQLDDDLKASTPLTPQLLKHLNTPMTTDEAITLLGLPPKSIAAPWHIKLGGTAVIACDALSLAVHVNFTNTAKSHQAVYGDKQTLIKQEAERWQLAGNVNVLFKNPAHHLVSVDLEDDRLVIEAHGSYVRLPNSHALATTHAINTLKNTDPDALDYLHQAIIEKVTASAI</sequence>
<evidence type="ECO:0000313" key="1">
    <source>
        <dbReference type="EMBL" id="OOR85406.1"/>
    </source>
</evidence>
<dbReference type="AlphaFoldDB" id="A0A1S9ZPM2"/>
<evidence type="ECO:0000313" key="2">
    <source>
        <dbReference type="Proteomes" id="UP000190322"/>
    </source>
</evidence>
<protein>
    <submittedName>
        <fullName evidence="1">Uncharacterized protein</fullName>
    </submittedName>
</protein>
<accession>A0A1S9ZPM2</accession>
<organism evidence="1 2">
    <name type="scientific">Moraxella canis</name>
    <dbReference type="NCBI Taxonomy" id="90239"/>
    <lineage>
        <taxon>Bacteria</taxon>
        <taxon>Pseudomonadati</taxon>
        <taxon>Pseudomonadota</taxon>
        <taxon>Gammaproteobacteria</taxon>
        <taxon>Moraxellales</taxon>
        <taxon>Moraxellaceae</taxon>
        <taxon>Moraxella</taxon>
    </lineage>
</organism>
<gene>
    <name evidence="1" type="ORF">B0180_01025</name>
</gene>
<comment type="caution">
    <text evidence="1">The sequence shown here is derived from an EMBL/GenBank/DDBJ whole genome shotgun (WGS) entry which is preliminary data.</text>
</comment>
<dbReference type="Proteomes" id="UP000190322">
    <property type="component" value="Unassembled WGS sequence"/>
</dbReference>
<dbReference type="EMBL" id="MUXT01000001">
    <property type="protein sequence ID" value="OOR85406.1"/>
    <property type="molecule type" value="Genomic_DNA"/>
</dbReference>
<name>A0A1S9ZPM2_9GAMM</name>
<proteinExistence type="predicted"/>
<reference evidence="1 2" key="1">
    <citation type="submission" date="2017-02" db="EMBL/GenBank/DDBJ databases">
        <title>Draft genome sequence of Moraxella canis CCUG 8415A type strain.</title>
        <authorList>
            <person name="Engstrom-Jakobsson H."/>
            <person name="Salva-Serra F."/>
            <person name="Thorell K."/>
            <person name="Gonzales-Siles L."/>
            <person name="Karlsson R."/>
            <person name="Boulund F."/>
            <person name="Engstrand L."/>
            <person name="Moore E."/>
        </authorList>
    </citation>
    <scope>NUCLEOTIDE SEQUENCE [LARGE SCALE GENOMIC DNA]</scope>
    <source>
        <strain evidence="1 2">CCUG 8415A</strain>
    </source>
</reference>
<dbReference type="RefSeq" id="WP_078255267.1">
    <property type="nucleotide sequence ID" value="NZ_MUXT01000001.1"/>
</dbReference>